<evidence type="ECO:0000259" key="2">
    <source>
        <dbReference type="SMART" id="SM00903"/>
    </source>
</evidence>
<organism evidence="3 4">
    <name type="scientific">Lentzea miocenica</name>
    <dbReference type="NCBI Taxonomy" id="3095431"/>
    <lineage>
        <taxon>Bacteria</taxon>
        <taxon>Bacillati</taxon>
        <taxon>Actinomycetota</taxon>
        <taxon>Actinomycetes</taxon>
        <taxon>Pseudonocardiales</taxon>
        <taxon>Pseudonocardiaceae</taxon>
        <taxon>Lentzea</taxon>
    </lineage>
</organism>
<name>A0ABU4TEX4_9PSEU</name>
<proteinExistence type="predicted"/>
<dbReference type="PANTHER" id="PTHR30466">
    <property type="entry name" value="FLAVIN REDUCTASE"/>
    <property type="match status" value="1"/>
</dbReference>
<keyword evidence="4" id="KW-1185">Reference proteome</keyword>
<sequence>MRSSAPVEHGSRFRDVCAALPAAVCVVTGTGPQGLYGATVSSMCSVSLDPLIVLVCLDNRSSTLAAIVRSGSFAINALHAGQDAIASRFASRVDGAAKYQGVPHRIQDGVPVLDDALGWFVCEVAEVHRSGDHTILTGLVHAVGGGDGEPLLWHRRTFRGLAPEDPSS</sequence>
<dbReference type="InterPro" id="IPR002563">
    <property type="entry name" value="Flavin_Rdtase-like_dom"/>
</dbReference>
<dbReference type="PANTHER" id="PTHR30466:SF1">
    <property type="entry name" value="FMN REDUCTASE (NADH) RUTF"/>
    <property type="match status" value="1"/>
</dbReference>
<dbReference type="Gene3D" id="2.30.110.10">
    <property type="entry name" value="Electron Transport, Fmn-binding Protein, Chain A"/>
    <property type="match status" value="1"/>
</dbReference>
<dbReference type="RefSeq" id="WP_319971735.1">
    <property type="nucleotide sequence ID" value="NZ_JAXAVW010000048.1"/>
</dbReference>
<protein>
    <submittedName>
        <fullName evidence="3">Flavin reductase family protein</fullName>
    </submittedName>
</protein>
<dbReference type="InterPro" id="IPR012349">
    <property type="entry name" value="Split_barrel_FMN-bd"/>
</dbReference>
<dbReference type="Proteomes" id="UP001285521">
    <property type="component" value="Unassembled WGS sequence"/>
</dbReference>
<accession>A0ABU4TEX4</accession>
<dbReference type="InterPro" id="IPR050268">
    <property type="entry name" value="NADH-dep_flavin_reductase"/>
</dbReference>
<comment type="caution">
    <text evidence="3">The sequence shown here is derived from an EMBL/GenBank/DDBJ whole genome shotgun (WGS) entry which is preliminary data.</text>
</comment>
<gene>
    <name evidence="3" type="ORF">SK803_41655</name>
</gene>
<dbReference type="SMART" id="SM00903">
    <property type="entry name" value="Flavin_Reduct"/>
    <property type="match status" value="1"/>
</dbReference>
<keyword evidence="1" id="KW-0560">Oxidoreductase</keyword>
<dbReference type="EMBL" id="JAXAVW010000048">
    <property type="protein sequence ID" value="MDX8036741.1"/>
    <property type="molecule type" value="Genomic_DNA"/>
</dbReference>
<dbReference type="SUPFAM" id="SSF50475">
    <property type="entry name" value="FMN-binding split barrel"/>
    <property type="match status" value="1"/>
</dbReference>
<evidence type="ECO:0000256" key="1">
    <source>
        <dbReference type="ARBA" id="ARBA00023002"/>
    </source>
</evidence>
<dbReference type="Pfam" id="PF01613">
    <property type="entry name" value="Flavin_Reduct"/>
    <property type="match status" value="1"/>
</dbReference>
<feature type="domain" description="Flavin reductase like" evidence="2">
    <location>
        <begin position="17"/>
        <end position="160"/>
    </location>
</feature>
<reference evidence="3 4" key="1">
    <citation type="submission" date="2023-11" db="EMBL/GenBank/DDBJ databases">
        <title>Lentzea sokolovensis, sp. nov., Lentzea kristufkii, sp. nov., and Lentzea miocenensis, sp. nov., rare actinobacteria from Sokolov Coal Basin, Miocene lacustrine sediment, Czech Republic.</title>
        <authorList>
            <person name="Lara A."/>
            <person name="Kotroba L."/>
            <person name="Nouioui I."/>
            <person name="Neumann-Schaal M."/>
            <person name="Mast Y."/>
            <person name="Chronakova A."/>
        </authorList>
    </citation>
    <scope>NUCLEOTIDE SEQUENCE [LARGE SCALE GENOMIC DNA]</scope>
    <source>
        <strain evidence="3 4">BCCO 10_0856</strain>
    </source>
</reference>
<evidence type="ECO:0000313" key="3">
    <source>
        <dbReference type="EMBL" id="MDX8036741.1"/>
    </source>
</evidence>
<evidence type="ECO:0000313" key="4">
    <source>
        <dbReference type="Proteomes" id="UP001285521"/>
    </source>
</evidence>